<name>A0A6H5IT43_9HYME</name>
<evidence type="ECO:0000313" key="2">
    <source>
        <dbReference type="EMBL" id="CAB0040023.1"/>
    </source>
</evidence>
<proteinExistence type="predicted"/>
<feature type="region of interest" description="Disordered" evidence="1">
    <location>
        <begin position="81"/>
        <end position="110"/>
    </location>
</feature>
<reference evidence="2 3" key="1">
    <citation type="submission" date="2020-02" db="EMBL/GenBank/DDBJ databases">
        <authorList>
            <person name="Ferguson B K."/>
        </authorList>
    </citation>
    <scope>NUCLEOTIDE SEQUENCE [LARGE SCALE GENOMIC DNA]</scope>
</reference>
<gene>
    <name evidence="2" type="ORF">TBRA_LOCUS11760</name>
</gene>
<protein>
    <submittedName>
        <fullName evidence="2">Uncharacterized protein</fullName>
    </submittedName>
</protein>
<dbReference type="Proteomes" id="UP000479190">
    <property type="component" value="Unassembled WGS sequence"/>
</dbReference>
<keyword evidence="3" id="KW-1185">Reference proteome</keyword>
<evidence type="ECO:0000256" key="1">
    <source>
        <dbReference type="SAM" id="MobiDB-lite"/>
    </source>
</evidence>
<organism evidence="2 3">
    <name type="scientific">Trichogramma brassicae</name>
    <dbReference type="NCBI Taxonomy" id="86971"/>
    <lineage>
        <taxon>Eukaryota</taxon>
        <taxon>Metazoa</taxon>
        <taxon>Ecdysozoa</taxon>
        <taxon>Arthropoda</taxon>
        <taxon>Hexapoda</taxon>
        <taxon>Insecta</taxon>
        <taxon>Pterygota</taxon>
        <taxon>Neoptera</taxon>
        <taxon>Endopterygota</taxon>
        <taxon>Hymenoptera</taxon>
        <taxon>Apocrita</taxon>
        <taxon>Proctotrupomorpha</taxon>
        <taxon>Chalcidoidea</taxon>
        <taxon>Trichogrammatidae</taxon>
        <taxon>Trichogramma</taxon>
    </lineage>
</organism>
<sequence>MTTKKPTARTTPPQGVFCAWRSRPASVGAGGSFATRSTTTSGANPYKVVMSRLGCPQAKQPSSPLLVRGAVAAALFPRVPSGPALRLPRRAEEPIPARTLGGTQRSSVEDQGALRARPGWHTQLGAQDRYCCTNRHLPGGCTRRVWRPAYPHLSGSARGLS</sequence>
<evidence type="ECO:0000313" key="3">
    <source>
        <dbReference type="Proteomes" id="UP000479190"/>
    </source>
</evidence>
<dbReference type="EMBL" id="CADCXV010000994">
    <property type="protein sequence ID" value="CAB0040023.1"/>
    <property type="molecule type" value="Genomic_DNA"/>
</dbReference>
<accession>A0A6H5IT43</accession>
<dbReference type="AlphaFoldDB" id="A0A6H5IT43"/>